<dbReference type="AlphaFoldDB" id="A0A841JTV9"/>
<dbReference type="GO" id="GO:0005829">
    <property type="term" value="C:cytosol"/>
    <property type="evidence" value="ECO:0007669"/>
    <property type="project" value="TreeGrafter"/>
</dbReference>
<protein>
    <submittedName>
        <fullName evidence="2">Quinol monooxygenase YgiN</fullName>
    </submittedName>
</protein>
<dbReference type="InterPro" id="IPR007138">
    <property type="entry name" value="ABM_dom"/>
</dbReference>
<organism evidence="2 3">
    <name type="scientific">Silvibacterium bohemicum</name>
    <dbReference type="NCBI Taxonomy" id="1577686"/>
    <lineage>
        <taxon>Bacteria</taxon>
        <taxon>Pseudomonadati</taxon>
        <taxon>Acidobacteriota</taxon>
        <taxon>Terriglobia</taxon>
        <taxon>Terriglobales</taxon>
        <taxon>Acidobacteriaceae</taxon>
        <taxon>Silvibacterium</taxon>
    </lineage>
</organism>
<proteinExistence type="predicted"/>
<dbReference type="SUPFAM" id="SSF54909">
    <property type="entry name" value="Dimeric alpha+beta barrel"/>
    <property type="match status" value="1"/>
</dbReference>
<dbReference type="PANTHER" id="PTHR33336">
    <property type="entry name" value="QUINOL MONOOXYGENASE YGIN-RELATED"/>
    <property type="match status" value="1"/>
</dbReference>
<keyword evidence="2" id="KW-0560">Oxidoreductase</keyword>
<reference evidence="2 3" key="1">
    <citation type="submission" date="2020-08" db="EMBL/GenBank/DDBJ databases">
        <title>Genomic Encyclopedia of Type Strains, Phase IV (KMG-IV): sequencing the most valuable type-strain genomes for metagenomic binning, comparative biology and taxonomic classification.</title>
        <authorList>
            <person name="Goeker M."/>
        </authorList>
    </citation>
    <scope>NUCLEOTIDE SEQUENCE [LARGE SCALE GENOMIC DNA]</scope>
    <source>
        <strain evidence="2 3">DSM 103733</strain>
    </source>
</reference>
<dbReference type="EMBL" id="JACHEK010000005">
    <property type="protein sequence ID" value="MBB6144776.1"/>
    <property type="molecule type" value="Genomic_DNA"/>
</dbReference>
<dbReference type="PROSITE" id="PS51725">
    <property type="entry name" value="ABM"/>
    <property type="match status" value="1"/>
</dbReference>
<evidence type="ECO:0000313" key="2">
    <source>
        <dbReference type="EMBL" id="MBB6144776.1"/>
    </source>
</evidence>
<feature type="domain" description="ABM" evidence="1">
    <location>
        <begin position="4"/>
        <end position="91"/>
    </location>
</feature>
<dbReference type="PANTHER" id="PTHR33336:SF3">
    <property type="entry name" value="ABM DOMAIN-CONTAINING PROTEIN"/>
    <property type="match status" value="1"/>
</dbReference>
<dbReference type="InterPro" id="IPR011008">
    <property type="entry name" value="Dimeric_a/b-barrel"/>
</dbReference>
<dbReference type="RefSeq" id="WP_050059658.1">
    <property type="nucleotide sequence ID" value="NZ_JACHEK010000005.1"/>
</dbReference>
<accession>A0A841JTV9</accession>
<dbReference type="Pfam" id="PF03992">
    <property type="entry name" value="ABM"/>
    <property type="match status" value="1"/>
</dbReference>
<dbReference type="InterPro" id="IPR050744">
    <property type="entry name" value="AI-2_Isomerase_LsrG"/>
</dbReference>
<dbReference type="Gene3D" id="3.30.70.100">
    <property type="match status" value="1"/>
</dbReference>
<dbReference type="OrthoDB" id="123158at2"/>
<comment type="caution">
    <text evidence="2">The sequence shown here is derived from an EMBL/GenBank/DDBJ whole genome shotgun (WGS) entry which is preliminary data.</text>
</comment>
<dbReference type="Proteomes" id="UP000538666">
    <property type="component" value="Unassembled WGS sequence"/>
</dbReference>
<name>A0A841JTV9_9BACT</name>
<dbReference type="GO" id="GO:0004497">
    <property type="term" value="F:monooxygenase activity"/>
    <property type="evidence" value="ECO:0007669"/>
    <property type="project" value="UniProtKB-KW"/>
</dbReference>
<evidence type="ECO:0000313" key="3">
    <source>
        <dbReference type="Proteomes" id="UP000538666"/>
    </source>
</evidence>
<evidence type="ECO:0000259" key="1">
    <source>
        <dbReference type="PROSITE" id="PS51725"/>
    </source>
</evidence>
<sequence>MAEVRVIARAVAREDKADELKALLSGLVVPTRAEAGCVYDDLFESNLPGIFVFNELWQSQAHLDAHAASSHFKQIFGKADQILAEPLEVNLLTAVG</sequence>
<gene>
    <name evidence="2" type="ORF">HNQ77_002732</name>
</gene>
<keyword evidence="3" id="KW-1185">Reference proteome</keyword>
<keyword evidence="2" id="KW-0503">Monooxygenase</keyword>